<dbReference type="SUPFAM" id="SSF55874">
    <property type="entry name" value="ATPase domain of HSP90 chaperone/DNA topoisomerase II/histidine kinase"/>
    <property type="match status" value="1"/>
</dbReference>
<dbReference type="InterPro" id="IPR050267">
    <property type="entry name" value="Anti-sigma-factor_SerPK"/>
</dbReference>
<feature type="domain" description="Histidine kinase/HSP90-like ATPase" evidence="3">
    <location>
        <begin position="22"/>
        <end position="135"/>
    </location>
</feature>
<evidence type="ECO:0000256" key="2">
    <source>
        <dbReference type="SAM" id="MobiDB-lite"/>
    </source>
</evidence>
<evidence type="ECO:0000313" key="5">
    <source>
        <dbReference type="Proteomes" id="UP000650511"/>
    </source>
</evidence>
<keyword evidence="5" id="KW-1185">Reference proteome</keyword>
<dbReference type="InterPro" id="IPR036890">
    <property type="entry name" value="HATPase_C_sf"/>
</dbReference>
<dbReference type="Proteomes" id="UP000650511">
    <property type="component" value="Unassembled WGS sequence"/>
</dbReference>
<dbReference type="Pfam" id="PF13581">
    <property type="entry name" value="HATPase_c_2"/>
    <property type="match status" value="1"/>
</dbReference>
<dbReference type="OrthoDB" id="3748385at2"/>
<protein>
    <recommendedName>
        <fullName evidence="3">Histidine kinase/HSP90-like ATPase domain-containing protein</fullName>
    </recommendedName>
</protein>
<evidence type="ECO:0000256" key="1">
    <source>
        <dbReference type="ARBA" id="ARBA00022527"/>
    </source>
</evidence>
<keyword evidence="1" id="KW-0723">Serine/threonine-protein kinase</keyword>
<keyword evidence="1" id="KW-0808">Transferase</keyword>
<reference evidence="4" key="2">
    <citation type="submission" date="2020-09" db="EMBL/GenBank/DDBJ databases">
        <authorList>
            <person name="Sun Q."/>
            <person name="Zhou Y."/>
        </authorList>
    </citation>
    <scope>NUCLEOTIDE SEQUENCE</scope>
    <source>
        <strain evidence="4">CGMCC 1.14988</strain>
    </source>
</reference>
<evidence type="ECO:0000313" key="4">
    <source>
        <dbReference type="EMBL" id="GGI02990.1"/>
    </source>
</evidence>
<gene>
    <name evidence="4" type="ORF">GCM10011354_02240</name>
</gene>
<evidence type="ECO:0000259" key="3">
    <source>
        <dbReference type="Pfam" id="PF13581"/>
    </source>
</evidence>
<organism evidence="4 5">
    <name type="scientific">Egicoccus halophilus</name>
    <dbReference type="NCBI Taxonomy" id="1670830"/>
    <lineage>
        <taxon>Bacteria</taxon>
        <taxon>Bacillati</taxon>
        <taxon>Actinomycetota</taxon>
        <taxon>Nitriliruptoria</taxon>
        <taxon>Egicoccales</taxon>
        <taxon>Egicoccaceae</taxon>
        <taxon>Egicoccus</taxon>
    </lineage>
</organism>
<reference evidence="4" key="1">
    <citation type="journal article" date="2014" name="Int. J. Syst. Evol. Microbiol.">
        <title>Complete genome sequence of Corynebacterium casei LMG S-19264T (=DSM 44701T), isolated from a smear-ripened cheese.</title>
        <authorList>
            <consortium name="US DOE Joint Genome Institute (JGI-PGF)"/>
            <person name="Walter F."/>
            <person name="Albersmeier A."/>
            <person name="Kalinowski J."/>
            <person name="Ruckert C."/>
        </authorList>
    </citation>
    <scope>NUCLEOTIDE SEQUENCE</scope>
    <source>
        <strain evidence="4">CGMCC 1.14988</strain>
    </source>
</reference>
<dbReference type="GO" id="GO:0004674">
    <property type="term" value="F:protein serine/threonine kinase activity"/>
    <property type="evidence" value="ECO:0007669"/>
    <property type="project" value="UniProtKB-KW"/>
</dbReference>
<proteinExistence type="predicted"/>
<dbReference type="EMBL" id="BMHA01000001">
    <property type="protein sequence ID" value="GGI02990.1"/>
    <property type="molecule type" value="Genomic_DNA"/>
</dbReference>
<dbReference type="Gene3D" id="3.30.565.10">
    <property type="entry name" value="Histidine kinase-like ATPase, C-terminal domain"/>
    <property type="match status" value="1"/>
</dbReference>
<dbReference type="InterPro" id="IPR003594">
    <property type="entry name" value="HATPase_dom"/>
</dbReference>
<accession>A0A8J3ABZ1</accession>
<dbReference type="PANTHER" id="PTHR35526:SF3">
    <property type="entry name" value="ANTI-SIGMA-F FACTOR RSBW"/>
    <property type="match status" value="1"/>
</dbReference>
<keyword evidence="1" id="KW-0418">Kinase</keyword>
<dbReference type="RefSeq" id="WP_130648265.1">
    <property type="nucleotide sequence ID" value="NZ_BMHA01000001.1"/>
</dbReference>
<dbReference type="PANTHER" id="PTHR35526">
    <property type="entry name" value="ANTI-SIGMA-F FACTOR RSBW-RELATED"/>
    <property type="match status" value="1"/>
</dbReference>
<comment type="caution">
    <text evidence="4">The sequence shown here is derived from an EMBL/GenBank/DDBJ whole genome shotgun (WGS) entry which is preliminary data.</text>
</comment>
<dbReference type="AlphaFoldDB" id="A0A8J3ABZ1"/>
<feature type="region of interest" description="Disordered" evidence="2">
    <location>
        <begin position="85"/>
        <end position="105"/>
    </location>
</feature>
<dbReference type="CDD" id="cd16936">
    <property type="entry name" value="HATPase_RsbW-like"/>
    <property type="match status" value="1"/>
</dbReference>
<name>A0A8J3ABZ1_9ACTN</name>
<sequence length="148" mass="15479">MSDVSDDGVPPAALVVDLDGRPFEVPRVRNLVRTWLTQAGVQRSEDVVLVVSELVANAVEHGGPTIRLALTPVARDLLVEVADDGGGTAPHVRGGSPRRMPAPTATRGRGLALVDRLVDALEVTGGPAGTRVRARLAGVVPPRPPDPR</sequence>